<evidence type="ECO:0000256" key="3">
    <source>
        <dbReference type="ARBA" id="ARBA00023163"/>
    </source>
</evidence>
<gene>
    <name evidence="5" type="ORF">H9L06_07355</name>
</gene>
<evidence type="ECO:0000256" key="1">
    <source>
        <dbReference type="ARBA" id="ARBA00023015"/>
    </source>
</evidence>
<evidence type="ECO:0000259" key="4">
    <source>
        <dbReference type="PROSITE" id="PS50995"/>
    </source>
</evidence>
<keyword evidence="2" id="KW-0238">DNA-binding</keyword>
<accession>A0A7G9S2N6</accession>
<dbReference type="RefSeq" id="WP_187554582.1">
    <property type="nucleotide sequence ID" value="NZ_CP060716.1"/>
</dbReference>
<dbReference type="SUPFAM" id="SSF46785">
    <property type="entry name" value="Winged helix' DNA-binding domain"/>
    <property type="match status" value="1"/>
</dbReference>
<dbReference type="EMBL" id="CP060716">
    <property type="protein sequence ID" value="QNN62111.1"/>
    <property type="molecule type" value="Genomic_DNA"/>
</dbReference>
<proteinExistence type="predicted"/>
<dbReference type="PANTHER" id="PTHR33164:SF57">
    <property type="entry name" value="MARR-FAMILY TRANSCRIPTIONAL REGULATOR"/>
    <property type="match status" value="1"/>
</dbReference>
<dbReference type="AlphaFoldDB" id="A0A7G9S2N6"/>
<dbReference type="PRINTS" id="PR00598">
    <property type="entry name" value="HTHMARR"/>
</dbReference>
<dbReference type="PANTHER" id="PTHR33164">
    <property type="entry name" value="TRANSCRIPTIONAL REGULATOR, MARR FAMILY"/>
    <property type="match status" value="1"/>
</dbReference>
<dbReference type="InterPro" id="IPR039422">
    <property type="entry name" value="MarR/SlyA-like"/>
</dbReference>
<evidence type="ECO:0000313" key="5">
    <source>
        <dbReference type="EMBL" id="QNN62111.1"/>
    </source>
</evidence>
<name>A0A7G9S2N6_9MICO</name>
<organism evidence="5 6">
    <name type="scientific">Leucobacter denitrificans</name>
    <dbReference type="NCBI Taxonomy" id="683042"/>
    <lineage>
        <taxon>Bacteria</taxon>
        <taxon>Bacillati</taxon>
        <taxon>Actinomycetota</taxon>
        <taxon>Actinomycetes</taxon>
        <taxon>Micrococcales</taxon>
        <taxon>Microbacteriaceae</taxon>
        <taxon>Leucobacter</taxon>
    </lineage>
</organism>
<feature type="domain" description="HTH marR-type" evidence="4">
    <location>
        <begin position="11"/>
        <end position="144"/>
    </location>
</feature>
<dbReference type="PROSITE" id="PS50995">
    <property type="entry name" value="HTH_MARR_2"/>
    <property type="match status" value="1"/>
</dbReference>
<dbReference type="KEGG" id="ldn:H9L06_07355"/>
<dbReference type="InterPro" id="IPR036388">
    <property type="entry name" value="WH-like_DNA-bd_sf"/>
</dbReference>
<dbReference type="SMART" id="SM00347">
    <property type="entry name" value="HTH_MARR"/>
    <property type="match status" value="1"/>
</dbReference>
<dbReference type="Proteomes" id="UP000515934">
    <property type="component" value="Chromosome"/>
</dbReference>
<dbReference type="GO" id="GO:0003700">
    <property type="term" value="F:DNA-binding transcription factor activity"/>
    <property type="evidence" value="ECO:0007669"/>
    <property type="project" value="InterPro"/>
</dbReference>
<dbReference type="Gene3D" id="1.10.10.10">
    <property type="entry name" value="Winged helix-like DNA-binding domain superfamily/Winged helix DNA-binding domain"/>
    <property type="match status" value="1"/>
</dbReference>
<protein>
    <submittedName>
        <fullName evidence="5">MarR family transcriptional regulator</fullName>
    </submittedName>
</protein>
<keyword evidence="1" id="KW-0805">Transcription regulation</keyword>
<dbReference type="GO" id="GO:0003677">
    <property type="term" value="F:DNA binding"/>
    <property type="evidence" value="ECO:0007669"/>
    <property type="project" value="UniProtKB-KW"/>
</dbReference>
<keyword evidence="3" id="KW-0804">Transcription</keyword>
<dbReference type="InterPro" id="IPR000835">
    <property type="entry name" value="HTH_MarR-typ"/>
</dbReference>
<dbReference type="GO" id="GO:0006950">
    <property type="term" value="P:response to stress"/>
    <property type="evidence" value="ECO:0007669"/>
    <property type="project" value="TreeGrafter"/>
</dbReference>
<dbReference type="InterPro" id="IPR036390">
    <property type="entry name" value="WH_DNA-bd_sf"/>
</dbReference>
<dbReference type="PROSITE" id="PS01117">
    <property type="entry name" value="HTH_MARR_1"/>
    <property type="match status" value="1"/>
</dbReference>
<dbReference type="InterPro" id="IPR023187">
    <property type="entry name" value="Tscrpt_reg_MarR-type_CS"/>
</dbReference>
<evidence type="ECO:0000313" key="6">
    <source>
        <dbReference type="Proteomes" id="UP000515934"/>
    </source>
</evidence>
<dbReference type="Pfam" id="PF12802">
    <property type="entry name" value="MarR_2"/>
    <property type="match status" value="1"/>
</dbReference>
<reference evidence="5 6" key="1">
    <citation type="submission" date="2020-08" db="EMBL/GenBank/DDBJ databases">
        <title>Genome sequence of Leucobacter denitrificans KACC 14055T.</title>
        <authorList>
            <person name="Hyun D.-W."/>
            <person name="Bae J.-W."/>
        </authorList>
    </citation>
    <scope>NUCLEOTIDE SEQUENCE [LARGE SCALE GENOMIC DNA]</scope>
    <source>
        <strain evidence="5 6">KACC 14055</strain>
    </source>
</reference>
<evidence type="ECO:0000256" key="2">
    <source>
        <dbReference type="ARBA" id="ARBA00023125"/>
    </source>
</evidence>
<sequence>MISKRTDIRLANEAWESLMTAYSRLSSDFGSEPIWNDANMREYDVLYTLAKRDEPMRLCDVQSGVLLSQPALSRMVDRLVTRGLLERETDPHDGRAVLVRLSEEGKRVQRELGRAHGRDIGEALRVLEPEELTELKRLTQKLIEAREADAPAQD</sequence>
<keyword evidence="6" id="KW-1185">Reference proteome</keyword>